<accession>A0A6G1JUE8</accession>
<dbReference type="OrthoDB" id="3799183at2759"/>
<dbReference type="EMBL" id="MU005783">
    <property type="protein sequence ID" value="KAF2704236.1"/>
    <property type="molecule type" value="Genomic_DNA"/>
</dbReference>
<dbReference type="Proteomes" id="UP000799428">
    <property type="component" value="Unassembled WGS sequence"/>
</dbReference>
<name>A0A6G1JUE8_9PLEO</name>
<sequence>MANKVAFELSDSFRILKERIIIQPPLFPCMVLIFLHLTEPTSWLEKKGQKYRVAVILWYRPDVELEPRWKLVAKSKECNYIQDGMTEVNSIMQGKFGDLLARGSKIPSSGDYLSHLCSVIAPTFYFYTTTHATNLTRSNNNPLHELLSTMTPMEELSYIRDLKSMILSDARALYATHGLTSRKLTLDVITSRHDGACQATLIVYPDLSENTCWSTLREGLKCTNMGAAMKMLCEGVQMEIGEVKTIQYHHQQDIMSPTSVRAVDGMAPVGTNQLLSPIMERIEAKGETLGGNGVDGDSFPVGPEERKD</sequence>
<proteinExistence type="predicted"/>
<evidence type="ECO:0000313" key="3">
    <source>
        <dbReference type="Proteomes" id="UP000799428"/>
    </source>
</evidence>
<protein>
    <submittedName>
        <fullName evidence="2">Uncharacterized protein</fullName>
    </submittedName>
</protein>
<dbReference type="AlphaFoldDB" id="A0A6G1JUE8"/>
<gene>
    <name evidence="2" type="ORF">K504DRAFT_507247</name>
</gene>
<keyword evidence="3" id="KW-1185">Reference proteome</keyword>
<evidence type="ECO:0000313" key="2">
    <source>
        <dbReference type="EMBL" id="KAF2704236.1"/>
    </source>
</evidence>
<evidence type="ECO:0000256" key="1">
    <source>
        <dbReference type="SAM" id="MobiDB-lite"/>
    </source>
</evidence>
<feature type="region of interest" description="Disordered" evidence="1">
    <location>
        <begin position="286"/>
        <end position="308"/>
    </location>
</feature>
<organism evidence="2 3">
    <name type="scientific">Pleomassaria siparia CBS 279.74</name>
    <dbReference type="NCBI Taxonomy" id="1314801"/>
    <lineage>
        <taxon>Eukaryota</taxon>
        <taxon>Fungi</taxon>
        <taxon>Dikarya</taxon>
        <taxon>Ascomycota</taxon>
        <taxon>Pezizomycotina</taxon>
        <taxon>Dothideomycetes</taxon>
        <taxon>Pleosporomycetidae</taxon>
        <taxon>Pleosporales</taxon>
        <taxon>Pleomassariaceae</taxon>
        <taxon>Pleomassaria</taxon>
    </lineage>
</organism>
<reference evidence="2" key="1">
    <citation type="journal article" date="2020" name="Stud. Mycol.">
        <title>101 Dothideomycetes genomes: a test case for predicting lifestyles and emergence of pathogens.</title>
        <authorList>
            <person name="Haridas S."/>
            <person name="Albert R."/>
            <person name="Binder M."/>
            <person name="Bloem J."/>
            <person name="Labutti K."/>
            <person name="Salamov A."/>
            <person name="Andreopoulos B."/>
            <person name="Baker S."/>
            <person name="Barry K."/>
            <person name="Bills G."/>
            <person name="Bluhm B."/>
            <person name="Cannon C."/>
            <person name="Castanera R."/>
            <person name="Culley D."/>
            <person name="Daum C."/>
            <person name="Ezra D."/>
            <person name="Gonzalez J."/>
            <person name="Henrissat B."/>
            <person name="Kuo A."/>
            <person name="Liang C."/>
            <person name="Lipzen A."/>
            <person name="Lutzoni F."/>
            <person name="Magnuson J."/>
            <person name="Mondo S."/>
            <person name="Nolan M."/>
            <person name="Ohm R."/>
            <person name="Pangilinan J."/>
            <person name="Park H.-J."/>
            <person name="Ramirez L."/>
            <person name="Alfaro M."/>
            <person name="Sun H."/>
            <person name="Tritt A."/>
            <person name="Yoshinaga Y."/>
            <person name="Zwiers L.-H."/>
            <person name="Turgeon B."/>
            <person name="Goodwin S."/>
            <person name="Spatafora J."/>
            <person name="Crous P."/>
            <person name="Grigoriev I."/>
        </authorList>
    </citation>
    <scope>NUCLEOTIDE SEQUENCE</scope>
    <source>
        <strain evidence="2">CBS 279.74</strain>
    </source>
</reference>